<name>Q7UDV0_RHOBA</name>
<keyword evidence="2" id="KW-1185">Reference proteome</keyword>
<evidence type="ECO:0000313" key="1">
    <source>
        <dbReference type="EMBL" id="CAD79307.1"/>
    </source>
</evidence>
<dbReference type="EnsemblBacteria" id="CAD79307">
    <property type="protein sequence ID" value="CAD79307"/>
    <property type="gene ID" value="RB11767"/>
</dbReference>
<dbReference type="InParanoid" id="Q7UDV0"/>
<dbReference type="HOGENOM" id="CLU_211057_0_0_0"/>
<accession>Q7UDV0</accession>
<dbReference type="EMBL" id="BX294153">
    <property type="protein sequence ID" value="CAD79307.1"/>
    <property type="molecule type" value="Genomic_DNA"/>
</dbReference>
<proteinExistence type="predicted"/>
<dbReference type="STRING" id="243090.RB11767"/>
<evidence type="ECO:0000313" key="2">
    <source>
        <dbReference type="Proteomes" id="UP000001025"/>
    </source>
</evidence>
<dbReference type="KEGG" id="rba:RB11767"/>
<dbReference type="AlphaFoldDB" id="Q7UDV0"/>
<protein>
    <submittedName>
        <fullName evidence="1">Uncharacterized protein</fullName>
    </submittedName>
</protein>
<dbReference type="Proteomes" id="UP000001025">
    <property type="component" value="Chromosome"/>
</dbReference>
<sequence length="58" mass="6271">MCVTDPLFHAHTRASLPITLASISPSAPFDWDLIQRPWLAPLGHAAPATNTSLKPIKP</sequence>
<reference evidence="1 2" key="1">
    <citation type="journal article" date="2003" name="Proc. Natl. Acad. Sci. U.S.A.">
        <title>Complete genome sequence of the marine planctomycete Pirellula sp. strain 1.</title>
        <authorList>
            <person name="Gloeckner F.O."/>
            <person name="Kube M."/>
            <person name="Bauer M."/>
            <person name="Teeling H."/>
            <person name="Lombardot T."/>
            <person name="Ludwig W."/>
            <person name="Gade D."/>
            <person name="Beck A."/>
            <person name="Borzym K."/>
            <person name="Heitmann K."/>
            <person name="Rabus R."/>
            <person name="Schlesner H."/>
            <person name="Amann R."/>
            <person name="Reinhardt R."/>
        </authorList>
    </citation>
    <scope>NUCLEOTIDE SEQUENCE [LARGE SCALE GENOMIC DNA]</scope>
    <source>
        <strain evidence="2">DSM 10527 / NCIMB 13988 / SH1</strain>
    </source>
</reference>
<gene>
    <name evidence="1" type="ordered locus">RB11767</name>
</gene>
<organism evidence="1 2">
    <name type="scientific">Rhodopirellula baltica (strain DSM 10527 / NCIMB 13988 / SH1)</name>
    <dbReference type="NCBI Taxonomy" id="243090"/>
    <lineage>
        <taxon>Bacteria</taxon>
        <taxon>Pseudomonadati</taxon>
        <taxon>Planctomycetota</taxon>
        <taxon>Planctomycetia</taxon>
        <taxon>Pirellulales</taxon>
        <taxon>Pirellulaceae</taxon>
        <taxon>Rhodopirellula</taxon>
    </lineage>
</organism>